<protein>
    <recommendedName>
        <fullName evidence="1">Exostosin GT47 domain-containing protein</fullName>
    </recommendedName>
</protein>
<keyword evidence="3" id="KW-1185">Reference proteome</keyword>
<evidence type="ECO:0000313" key="3">
    <source>
        <dbReference type="Proteomes" id="UP001153076"/>
    </source>
</evidence>
<accession>A0A9Q1KLT0</accession>
<comment type="caution">
    <text evidence="2">The sequence shown here is derived from an EMBL/GenBank/DDBJ whole genome shotgun (WGS) entry which is preliminary data.</text>
</comment>
<dbReference type="EMBL" id="JAKOGI010000069">
    <property type="protein sequence ID" value="KAJ8445894.1"/>
    <property type="molecule type" value="Genomic_DNA"/>
</dbReference>
<dbReference type="AlphaFoldDB" id="A0A9Q1KLT0"/>
<name>A0A9Q1KLT0_9CARY</name>
<gene>
    <name evidence="2" type="ORF">Cgig2_000206</name>
</gene>
<evidence type="ECO:0000259" key="1">
    <source>
        <dbReference type="Pfam" id="PF03016"/>
    </source>
</evidence>
<dbReference type="Pfam" id="PF03016">
    <property type="entry name" value="Exostosin_GT47"/>
    <property type="match status" value="1"/>
</dbReference>
<evidence type="ECO:0000313" key="2">
    <source>
        <dbReference type="EMBL" id="KAJ8445894.1"/>
    </source>
</evidence>
<dbReference type="OrthoDB" id="1924787at2759"/>
<reference evidence="2" key="1">
    <citation type="submission" date="2022-04" db="EMBL/GenBank/DDBJ databases">
        <title>Carnegiea gigantea Genome sequencing and assembly v2.</title>
        <authorList>
            <person name="Copetti D."/>
            <person name="Sanderson M.J."/>
            <person name="Burquez A."/>
            <person name="Wojciechowski M.F."/>
        </authorList>
    </citation>
    <scope>NUCLEOTIDE SEQUENCE</scope>
    <source>
        <strain evidence="2">SGP5-SGP5p</strain>
        <tissue evidence="2">Aerial part</tissue>
    </source>
</reference>
<sequence length="407" mass="45614">MKMMPSMQKGNCSWSLLAAVGTILVLFSVVHMFLFRSGPALDYCGVRQAQTSCVPTYESTRGIGSIQRNVELDLDNQFLADLHNAVVYRGQVCSEALNLAWNYPASPEQLYGPWVVSICPASCDTTRAMCFCGEGTNYPNRPVAEACGFKIKSRSEPGVPILTDWGKPDMDALTTNSSVPGWCNVDPEEGYAGKVKFKEECHCKYDGRTGKFCEIPVYPPASISAVVMAIAVVDFVRLYDGRNAAFWTEQLYGSQDHRGFRSSLALKFYENVYDHIVEQYPYWNQSSGKDHIWFFSWDEGACYAPKEIWSSMMLVHWVILIRSITIQQLPTGLTTGMIFPLPEEAAIPDLILKKILLFLLGNTLMRTPLGPNFGSCVYLKPHDQRKMLFYFNGNLGPAYENGRPEAT</sequence>
<dbReference type="Proteomes" id="UP001153076">
    <property type="component" value="Unassembled WGS sequence"/>
</dbReference>
<proteinExistence type="predicted"/>
<dbReference type="InterPro" id="IPR040911">
    <property type="entry name" value="Exostosin_GT47"/>
</dbReference>
<feature type="domain" description="Exostosin GT47" evidence="1">
    <location>
        <begin position="262"/>
        <end position="396"/>
    </location>
</feature>
<organism evidence="2 3">
    <name type="scientific">Carnegiea gigantea</name>
    <dbReference type="NCBI Taxonomy" id="171969"/>
    <lineage>
        <taxon>Eukaryota</taxon>
        <taxon>Viridiplantae</taxon>
        <taxon>Streptophyta</taxon>
        <taxon>Embryophyta</taxon>
        <taxon>Tracheophyta</taxon>
        <taxon>Spermatophyta</taxon>
        <taxon>Magnoliopsida</taxon>
        <taxon>eudicotyledons</taxon>
        <taxon>Gunneridae</taxon>
        <taxon>Pentapetalae</taxon>
        <taxon>Caryophyllales</taxon>
        <taxon>Cactineae</taxon>
        <taxon>Cactaceae</taxon>
        <taxon>Cactoideae</taxon>
        <taxon>Echinocereeae</taxon>
        <taxon>Carnegiea</taxon>
    </lineage>
</organism>